<protein>
    <submittedName>
        <fullName evidence="1">Uncharacterized protein</fullName>
    </submittedName>
</protein>
<keyword evidence="2" id="KW-1185">Reference proteome</keyword>
<proteinExistence type="predicted"/>
<gene>
    <name evidence="1" type="ORF">AVEN_91630_1</name>
</gene>
<accession>A0A4Y2EVH3</accession>
<evidence type="ECO:0000313" key="1">
    <source>
        <dbReference type="EMBL" id="GBM33230.1"/>
    </source>
</evidence>
<evidence type="ECO:0000313" key="2">
    <source>
        <dbReference type="Proteomes" id="UP000499080"/>
    </source>
</evidence>
<dbReference type="AlphaFoldDB" id="A0A4Y2EVH3"/>
<dbReference type="Proteomes" id="UP000499080">
    <property type="component" value="Unassembled WGS sequence"/>
</dbReference>
<name>A0A4Y2EVH3_ARAVE</name>
<sequence>MGSVWNGRLDIHISPYPSLYLDCWVINRMNAAIGVVYEESSKTHTTGRSDSRLLLLPAFKRRFLSRNRPPRVDFAFVREARWPSGGSYFSFMTKYAKWNMSYVGFPNFTTTVQFSSDIYTDDGIRYEVLQMEWNGVLVNVCFKRTEVLYLWCHEGGHPKHLRNLAPIPLLTTEDKNCNHRCFTIKSIQDGENIKSFIHNNCCLKICQDFITILFL</sequence>
<comment type="caution">
    <text evidence="1">The sequence shown here is derived from an EMBL/GenBank/DDBJ whole genome shotgun (WGS) entry which is preliminary data.</text>
</comment>
<organism evidence="1 2">
    <name type="scientific">Araneus ventricosus</name>
    <name type="common">Orbweaver spider</name>
    <name type="synonym">Epeira ventricosa</name>
    <dbReference type="NCBI Taxonomy" id="182803"/>
    <lineage>
        <taxon>Eukaryota</taxon>
        <taxon>Metazoa</taxon>
        <taxon>Ecdysozoa</taxon>
        <taxon>Arthropoda</taxon>
        <taxon>Chelicerata</taxon>
        <taxon>Arachnida</taxon>
        <taxon>Araneae</taxon>
        <taxon>Araneomorphae</taxon>
        <taxon>Entelegynae</taxon>
        <taxon>Araneoidea</taxon>
        <taxon>Araneidae</taxon>
        <taxon>Araneus</taxon>
    </lineage>
</organism>
<reference evidence="1 2" key="1">
    <citation type="journal article" date="2019" name="Sci. Rep.">
        <title>Orb-weaving spider Araneus ventricosus genome elucidates the spidroin gene catalogue.</title>
        <authorList>
            <person name="Kono N."/>
            <person name="Nakamura H."/>
            <person name="Ohtoshi R."/>
            <person name="Moran D.A.P."/>
            <person name="Shinohara A."/>
            <person name="Yoshida Y."/>
            <person name="Fujiwara M."/>
            <person name="Mori M."/>
            <person name="Tomita M."/>
            <person name="Arakawa K."/>
        </authorList>
    </citation>
    <scope>NUCLEOTIDE SEQUENCE [LARGE SCALE GENOMIC DNA]</scope>
</reference>
<dbReference type="EMBL" id="BGPR01000729">
    <property type="protein sequence ID" value="GBM33230.1"/>
    <property type="molecule type" value="Genomic_DNA"/>
</dbReference>